<dbReference type="InterPro" id="IPR047124">
    <property type="entry name" value="HI_0220.2"/>
</dbReference>
<accession>A0A512AK09</accession>
<gene>
    <name evidence="2" type="ORF">NSE01_18820</name>
</gene>
<proteinExistence type="predicted"/>
<evidence type="ECO:0000313" key="2">
    <source>
        <dbReference type="EMBL" id="GEO00050.1"/>
    </source>
</evidence>
<feature type="domain" description="Uracil-DNA glycosylase-like" evidence="1">
    <location>
        <begin position="31"/>
        <end position="188"/>
    </location>
</feature>
<organism evidence="2 3">
    <name type="scientific">Novosphingobium sediminis</name>
    <dbReference type="NCBI Taxonomy" id="707214"/>
    <lineage>
        <taxon>Bacteria</taxon>
        <taxon>Pseudomonadati</taxon>
        <taxon>Pseudomonadota</taxon>
        <taxon>Alphaproteobacteria</taxon>
        <taxon>Sphingomonadales</taxon>
        <taxon>Sphingomonadaceae</taxon>
        <taxon>Novosphingobium</taxon>
    </lineage>
</organism>
<dbReference type="AlphaFoldDB" id="A0A512AK09"/>
<dbReference type="SMART" id="SM00986">
    <property type="entry name" value="UDG"/>
    <property type="match status" value="1"/>
</dbReference>
<sequence length="201" mass="22559">MPVMRSSDCLLEDIQACTLCAEHLPAGPRPIVQFSVTSTIVIIGQAPGARVHESGIAWDDASGERLREWTGLTPDIFYDPAQVALVSMGFCYPGTGSSGDLPPRLECAPMWHDRVMAVLPPARLTLLVGSYAHQRYLVEDKKQSLTERVGKFHEYLPHYFPLPHPSWRSMGWMKRNPWFEHNVLPMLRDAIGMRIGTAPHE</sequence>
<dbReference type="Pfam" id="PF03167">
    <property type="entry name" value="UDG"/>
    <property type="match status" value="1"/>
</dbReference>
<keyword evidence="3" id="KW-1185">Reference proteome</keyword>
<evidence type="ECO:0000313" key="3">
    <source>
        <dbReference type="Proteomes" id="UP000321464"/>
    </source>
</evidence>
<protein>
    <recommendedName>
        <fullName evidence="1">Uracil-DNA glycosylase-like domain-containing protein</fullName>
    </recommendedName>
</protein>
<dbReference type="PANTHER" id="PTHR42160">
    <property type="entry name" value="URACIL-DNA GLYCOSYLASE SUPERFAMILY PROTEIN"/>
    <property type="match status" value="1"/>
</dbReference>
<dbReference type="CDD" id="cd10033">
    <property type="entry name" value="UDG_like"/>
    <property type="match status" value="1"/>
</dbReference>
<dbReference type="Gene3D" id="3.40.470.10">
    <property type="entry name" value="Uracil-DNA glycosylase-like domain"/>
    <property type="match status" value="1"/>
</dbReference>
<dbReference type="InterPro" id="IPR036895">
    <property type="entry name" value="Uracil-DNA_glycosylase-like_sf"/>
</dbReference>
<dbReference type="SMART" id="SM00987">
    <property type="entry name" value="UreE_C"/>
    <property type="match status" value="1"/>
</dbReference>
<dbReference type="EMBL" id="BJYR01000012">
    <property type="protein sequence ID" value="GEO00050.1"/>
    <property type="molecule type" value="Genomic_DNA"/>
</dbReference>
<dbReference type="Proteomes" id="UP000321464">
    <property type="component" value="Unassembled WGS sequence"/>
</dbReference>
<name>A0A512AK09_9SPHN</name>
<evidence type="ECO:0000259" key="1">
    <source>
        <dbReference type="SMART" id="SM00986"/>
    </source>
</evidence>
<comment type="caution">
    <text evidence="2">The sequence shown here is derived from an EMBL/GenBank/DDBJ whole genome shotgun (WGS) entry which is preliminary data.</text>
</comment>
<dbReference type="PANTHER" id="PTHR42160:SF1">
    <property type="entry name" value="URACIL-DNA GLYCOSYLASE SUPERFAMILY PROTEIN"/>
    <property type="match status" value="1"/>
</dbReference>
<dbReference type="InterPro" id="IPR005122">
    <property type="entry name" value="Uracil-DNA_glycosylase-like"/>
</dbReference>
<dbReference type="SUPFAM" id="SSF52141">
    <property type="entry name" value="Uracil-DNA glycosylase-like"/>
    <property type="match status" value="1"/>
</dbReference>
<reference evidence="2 3" key="1">
    <citation type="submission" date="2019-07" db="EMBL/GenBank/DDBJ databases">
        <title>Whole genome shotgun sequence of Novosphingobium sediminis NBRC 106119.</title>
        <authorList>
            <person name="Hosoyama A."/>
            <person name="Uohara A."/>
            <person name="Ohji S."/>
            <person name="Ichikawa N."/>
        </authorList>
    </citation>
    <scope>NUCLEOTIDE SEQUENCE [LARGE SCALE GENOMIC DNA]</scope>
    <source>
        <strain evidence="2 3">NBRC 106119</strain>
    </source>
</reference>